<sequence>MHKIASPSWIPKCASSVEFLKSFILLTDLLYEKPVLT</sequence>
<protein>
    <submittedName>
        <fullName evidence="1 3">Uncharacterized protein</fullName>
    </submittedName>
</protein>
<name>A0A0R3QEI3_9BILA</name>
<organism evidence="3">
    <name type="scientific">Brugia timori</name>
    <dbReference type="NCBI Taxonomy" id="42155"/>
    <lineage>
        <taxon>Eukaryota</taxon>
        <taxon>Metazoa</taxon>
        <taxon>Ecdysozoa</taxon>
        <taxon>Nematoda</taxon>
        <taxon>Chromadorea</taxon>
        <taxon>Rhabditida</taxon>
        <taxon>Spirurina</taxon>
        <taxon>Spiruromorpha</taxon>
        <taxon>Filarioidea</taxon>
        <taxon>Onchocercidae</taxon>
        <taxon>Brugia</taxon>
    </lineage>
</organism>
<keyword evidence="2" id="KW-1185">Reference proteome</keyword>
<dbReference type="Proteomes" id="UP000280834">
    <property type="component" value="Unassembled WGS sequence"/>
</dbReference>
<reference evidence="1 2" key="2">
    <citation type="submission" date="2018-11" db="EMBL/GenBank/DDBJ databases">
        <authorList>
            <consortium name="Pathogen Informatics"/>
        </authorList>
    </citation>
    <scope>NUCLEOTIDE SEQUENCE [LARGE SCALE GENOMIC DNA]</scope>
</reference>
<proteinExistence type="predicted"/>
<gene>
    <name evidence="1" type="ORF">BTMF_LOCUS4066</name>
</gene>
<evidence type="ECO:0000313" key="1">
    <source>
        <dbReference type="EMBL" id="VDO16030.1"/>
    </source>
</evidence>
<dbReference type="WBParaSite" id="BTMF_0000477301-mRNA-1">
    <property type="protein sequence ID" value="BTMF_0000477301-mRNA-1"/>
    <property type="gene ID" value="BTMF_0000477301"/>
</dbReference>
<reference evidence="3" key="1">
    <citation type="submission" date="2017-02" db="UniProtKB">
        <authorList>
            <consortium name="WormBaseParasite"/>
        </authorList>
    </citation>
    <scope>IDENTIFICATION</scope>
</reference>
<dbReference type="EMBL" id="UZAG01003889">
    <property type="protein sequence ID" value="VDO16030.1"/>
    <property type="molecule type" value="Genomic_DNA"/>
</dbReference>
<dbReference type="AlphaFoldDB" id="A0A0R3QEI3"/>
<accession>A0A0R3QEI3</accession>
<evidence type="ECO:0000313" key="2">
    <source>
        <dbReference type="Proteomes" id="UP000280834"/>
    </source>
</evidence>
<evidence type="ECO:0000313" key="3">
    <source>
        <dbReference type="WBParaSite" id="BTMF_0000477301-mRNA-1"/>
    </source>
</evidence>